<dbReference type="Gene3D" id="3.40.50.720">
    <property type="entry name" value="NAD(P)-binding Rossmann-like Domain"/>
    <property type="match status" value="1"/>
</dbReference>
<evidence type="ECO:0000313" key="9">
    <source>
        <dbReference type="Proteomes" id="UP000001357"/>
    </source>
</evidence>
<dbReference type="Proteomes" id="UP000001357">
    <property type="component" value="Unassembled WGS sequence"/>
</dbReference>
<dbReference type="Pfam" id="PF08240">
    <property type="entry name" value="ADH_N"/>
    <property type="match status" value="1"/>
</dbReference>
<comment type="cofactor">
    <cofactor evidence="1 6">
        <name>Zn(2+)</name>
        <dbReference type="ChEBI" id="CHEBI:29105"/>
    </cofactor>
</comment>
<dbReference type="CDD" id="cd05285">
    <property type="entry name" value="sorbitol_DH"/>
    <property type="match status" value="1"/>
</dbReference>
<dbReference type="GO" id="GO:0008270">
    <property type="term" value="F:zinc ion binding"/>
    <property type="evidence" value="ECO:0007669"/>
    <property type="project" value="InterPro"/>
</dbReference>
<organism evidence="8 9">
    <name type="scientific">Monosiga brevicollis</name>
    <name type="common">Choanoflagellate</name>
    <dbReference type="NCBI Taxonomy" id="81824"/>
    <lineage>
        <taxon>Eukaryota</taxon>
        <taxon>Choanoflagellata</taxon>
        <taxon>Craspedida</taxon>
        <taxon>Salpingoecidae</taxon>
        <taxon>Monosiga</taxon>
    </lineage>
</organism>
<dbReference type="KEGG" id="mbr:MONBRDRAFT_9871"/>
<dbReference type="EMBL" id="CH991558">
    <property type="protein sequence ID" value="EDQ87709.1"/>
    <property type="molecule type" value="Genomic_DNA"/>
</dbReference>
<dbReference type="GeneID" id="5892741"/>
<accession>A9V4H2</accession>
<dbReference type="RefSeq" id="XP_001747629.1">
    <property type="nucleotide sequence ID" value="XM_001747577.1"/>
</dbReference>
<dbReference type="GO" id="GO:0006062">
    <property type="term" value="P:sorbitol catabolic process"/>
    <property type="evidence" value="ECO:0000318"/>
    <property type="project" value="GO_Central"/>
</dbReference>
<name>A9V4H2_MONBE</name>
<dbReference type="InParanoid" id="A9V4H2"/>
<dbReference type="InterPro" id="IPR013154">
    <property type="entry name" value="ADH-like_N"/>
</dbReference>
<dbReference type="STRING" id="81824.A9V4H2"/>
<evidence type="ECO:0000259" key="7">
    <source>
        <dbReference type="SMART" id="SM00829"/>
    </source>
</evidence>
<dbReference type="InterPro" id="IPR045306">
    <property type="entry name" value="SDH-like"/>
</dbReference>
<dbReference type="InterPro" id="IPR002328">
    <property type="entry name" value="ADH_Zn_CS"/>
</dbReference>
<protein>
    <recommendedName>
        <fullName evidence="7">Enoyl reductase (ER) domain-containing protein</fullName>
    </recommendedName>
</protein>
<evidence type="ECO:0000313" key="8">
    <source>
        <dbReference type="EMBL" id="EDQ87709.1"/>
    </source>
</evidence>
<sequence>MMSALLQSSRRALAVAAQRGSQVRTEMTRAVVLEEKNVLRLRDIDVDEPFTADDVRIDIHSVGICGSDVHYYELKQPMILGHEASGLVTQVGENVTHLKVGDRVCMEPGVPLPNSPSVLRGQYNLCRGLRFWATPPPAYATNLTNDPSWGAGHGCLRASVVHPGAFTFKLPDNVSLDWGAMVEPLAVGVHSCTKAHIRPGDVAVVSGAGPIGMLTTMAALASGASHVYVIDLNPRKCQVAESLVPGCVTGVHIGAVDPVQAILEATNGRGADVIFECAGNHKSAQLTTKYAANGARIMLIGCPPTNPVLDVGDMQVKELSVQGVFRYANVYPQAIALLGSGKIPLDSIITDHFNFDDSVKAFDYMVKPDDHTIKSVIHVKSE</sequence>
<dbReference type="InterPro" id="IPR011032">
    <property type="entry name" value="GroES-like_sf"/>
</dbReference>
<reference evidence="8 9" key="1">
    <citation type="journal article" date="2008" name="Nature">
        <title>The genome of the choanoflagellate Monosiga brevicollis and the origin of metazoans.</title>
        <authorList>
            <consortium name="JGI Sequencing"/>
            <person name="King N."/>
            <person name="Westbrook M.J."/>
            <person name="Young S.L."/>
            <person name="Kuo A."/>
            <person name="Abedin M."/>
            <person name="Chapman J."/>
            <person name="Fairclough S."/>
            <person name="Hellsten U."/>
            <person name="Isogai Y."/>
            <person name="Letunic I."/>
            <person name="Marr M."/>
            <person name="Pincus D."/>
            <person name="Putnam N."/>
            <person name="Rokas A."/>
            <person name="Wright K.J."/>
            <person name="Zuzow R."/>
            <person name="Dirks W."/>
            <person name="Good M."/>
            <person name="Goodstein D."/>
            <person name="Lemons D."/>
            <person name="Li W."/>
            <person name="Lyons J.B."/>
            <person name="Morris A."/>
            <person name="Nichols S."/>
            <person name="Richter D.J."/>
            <person name="Salamov A."/>
            <person name="Bork P."/>
            <person name="Lim W.A."/>
            <person name="Manning G."/>
            <person name="Miller W.T."/>
            <person name="McGinnis W."/>
            <person name="Shapiro H."/>
            <person name="Tjian R."/>
            <person name="Grigoriev I.V."/>
            <person name="Rokhsar D."/>
        </authorList>
    </citation>
    <scope>NUCLEOTIDE SEQUENCE [LARGE SCALE GENOMIC DNA]</scope>
    <source>
        <strain evidence="9">MX1 / ATCC 50154</strain>
    </source>
</reference>
<dbReference type="InterPro" id="IPR036291">
    <property type="entry name" value="NAD(P)-bd_dom_sf"/>
</dbReference>
<keyword evidence="9" id="KW-1185">Reference proteome</keyword>
<evidence type="ECO:0000256" key="2">
    <source>
        <dbReference type="ARBA" id="ARBA00008072"/>
    </source>
</evidence>
<dbReference type="SMART" id="SM00829">
    <property type="entry name" value="PKS_ER"/>
    <property type="match status" value="1"/>
</dbReference>
<dbReference type="PANTHER" id="PTHR43161:SF9">
    <property type="entry name" value="SORBITOL DEHYDROGENASE"/>
    <property type="match status" value="1"/>
</dbReference>
<gene>
    <name evidence="8" type="ORF">MONBRDRAFT_9871</name>
</gene>
<dbReference type="FunCoup" id="A9V4H2">
    <property type="interactions" value="370"/>
</dbReference>
<dbReference type="SUPFAM" id="SSF51735">
    <property type="entry name" value="NAD(P)-binding Rossmann-fold domains"/>
    <property type="match status" value="1"/>
</dbReference>
<evidence type="ECO:0000256" key="3">
    <source>
        <dbReference type="ARBA" id="ARBA00022723"/>
    </source>
</evidence>
<dbReference type="InterPro" id="IPR013149">
    <property type="entry name" value="ADH-like_C"/>
</dbReference>
<keyword evidence="4 6" id="KW-0862">Zinc</keyword>
<dbReference type="Pfam" id="PF00107">
    <property type="entry name" value="ADH_zinc_N"/>
    <property type="match status" value="1"/>
</dbReference>
<dbReference type="SUPFAM" id="SSF50129">
    <property type="entry name" value="GroES-like"/>
    <property type="match status" value="1"/>
</dbReference>
<proteinExistence type="inferred from homology"/>
<comment type="similarity">
    <text evidence="2 6">Belongs to the zinc-containing alcohol dehydrogenase family.</text>
</comment>
<dbReference type="PROSITE" id="PS00059">
    <property type="entry name" value="ADH_ZINC"/>
    <property type="match status" value="1"/>
</dbReference>
<evidence type="ECO:0000256" key="5">
    <source>
        <dbReference type="ARBA" id="ARBA00023002"/>
    </source>
</evidence>
<dbReference type="OMA" id="MRVAMYY"/>
<evidence type="ECO:0000256" key="6">
    <source>
        <dbReference type="RuleBase" id="RU361277"/>
    </source>
</evidence>
<dbReference type="AlphaFoldDB" id="A9V4H2"/>
<evidence type="ECO:0000256" key="1">
    <source>
        <dbReference type="ARBA" id="ARBA00001947"/>
    </source>
</evidence>
<dbReference type="Gene3D" id="3.90.180.10">
    <property type="entry name" value="Medium-chain alcohol dehydrogenases, catalytic domain"/>
    <property type="match status" value="1"/>
</dbReference>
<evidence type="ECO:0000256" key="4">
    <source>
        <dbReference type="ARBA" id="ARBA00022833"/>
    </source>
</evidence>
<dbReference type="PANTHER" id="PTHR43161">
    <property type="entry name" value="SORBITOL DEHYDROGENASE"/>
    <property type="match status" value="1"/>
</dbReference>
<feature type="domain" description="Enoyl reductase (ER)" evidence="7">
    <location>
        <begin position="37"/>
        <end position="377"/>
    </location>
</feature>
<dbReference type="eggNOG" id="KOG0024">
    <property type="taxonomic scope" value="Eukaryota"/>
</dbReference>
<keyword evidence="3 6" id="KW-0479">Metal-binding</keyword>
<dbReference type="GO" id="GO:0003939">
    <property type="term" value="F:L-iditol 2-dehydrogenase (NAD+) activity"/>
    <property type="evidence" value="ECO:0000318"/>
    <property type="project" value="GO_Central"/>
</dbReference>
<keyword evidence="5" id="KW-0560">Oxidoreductase</keyword>
<dbReference type="InterPro" id="IPR020843">
    <property type="entry name" value="ER"/>
</dbReference>